<feature type="chain" id="PRO_5043428147" evidence="1">
    <location>
        <begin position="30"/>
        <end position="71"/>
    </location>
</feature>
<dbReference type="AlphaFoldDB" id="A0AAV5KS10"/>
<name>A0AAV5KS10_9ROSI</name>
<comment type="caution">
    <text evidence="2">The sequence shown here is derived from an EMBL/GenBank/DDBJ whole genome shotgun (WGS) entry which is preliminary data.</text>
</comment>
<organism evidence="2 3">
    <name type="scientific">Rubroshorea leprosula</name>
    <dbReference type="NCBI Taxonomy" id="152421"/>
    <lineage>
        <taxon>Eukaryota</taxon>
        <taxon>Viridiplantae</taxon>
        <taxon>Streptophyta</taxon>
        <taxon>Embryophyta</taxon>
        <taxon>Tracheophyta</taxon>
        <taxon>Spermatophyta</taxon>
        <taxon>Magnoliopsida</taxon>
        <taxon>eudicotyledons</taxon>
        <taxon>Gunneridae</taxon>
        <taxon>Pentapetalae</taxon>
        <taxon>rosids</taxon>
        <taxon>malvids</taxon>
        <taxon>Malvales</taxon>
        <taxon>Dipterocarpaceae</taxon>
        <taxon>Rubroshorea</taxon>
    </lineage>
</organism>
<evidence type="ECO:0000256" key="1">
    <source>
        <dbReference type="SAM" id="SignalP"/>
    </source>
</evidence>
<gene>
    <name evidence="2" type="ORF">SLEP1_g36552</name>
</gene>
<evidence type="ECO:0000313" key="2">
    <source>
        <dbReference type="EMBL" id="GKV27377.1"/>
    </source>
</evidence>
<dbReference type="Proteomes" id="UP001054252">
    <property type="component" value="Unassembled WGS sequence"/>
</dbReference>
<keyword evidence="3" id="KW-1185">Reference proteome</keyword>
<proteinExistence type="predicted"/>
<reference evidence="2 3" key="1">
    <citation type="journal article" date="2021" name="Commun. Biol.">
        <title>The genome of Shorea leprosula (Dipterocarpaceae) highlights the ecological relevance of drought in aseasonal tropical rainforests.</title>
        <authorList>
            <person name="Ng K.K.S."/>
            <person name="Kobayashi M.J."/>
            <person name="Fawcett J.A."/>
            <person name="Hatakeyama M."/>
            <person name="Paape T."/>
            <person name="Ng C.H."/>
            <person name="Ang C.C."/>
            <person name="Tnah L.H."/>
            <person name="Lee C.T."/>
            <person name="Nishiyama T."/>
            <person name="Sese J."/>
            <person name="O'Brien M.J."/>
            <person name="Copetti D."/>
            <person name="Mohd Noor M.I."/>
            <person name="Ong R.C."/>
            <person name="Putra M."/>
            <person name="Sireger I.Z."/>
            <person name="Indrioko S."/>
            <person name="Kosugi Y."/>
            <person name="Izuno A."/>
            <person name="Isagi Y."/>
            <person name="Lee S.L."/>
            <person name="Shimizu K.K."/>
        </authorList>
    </citation>
    <scope>NUCLEOTIDE SEQUENCE [LARGE SCALE GENOMIC DNA]</scope>
    <source>
        <strain evidence="2">214</strain>
    </source>
</reference>
<protein>
    <submittedName>
        <fullName evidence="2">Uncharacterized protein</fullName>
    </submittedName>
</protein>
<dbReference type="EMBL" id="BPVZ01000075">
    <property type="protein sequence ID" value="GKV27377.1"/>
    <property type="molecule type" value="Genomic_DNA"/>
</dbReference>
<feature type="signal peptide" evidence="1">
    <location>
        <begin position="1"/>
        <end position="29"/>
    </location>
</feature>
<accession>A0AAV5KS10</accession>
<keyword evidence="1" id="KW-0732">Signal</keyword>
<evidence type="ECO:0000313" key="3">
    <source>
        <dbReference type="Proteomes" id="UP001054252"/>
    </source>
</evidence>
<sequence>MEASMMVAIFFTILLTFGVLFSSVQQAETRSPEIFRPPCCGSDAECQQIRPCTFCYPTLHVCLCLKRDCSG</sequence>